<keyword evidence="4 9" id="KW-0418">Kinase</keyword>
<feature type="compositionally biased region" description="Low complexity" evidence="7">
    <location>
        <begin position="503"/>
        <end position="548"/>
    </location>
</feature>
<dbReference type="PANTHER" id="PTHR24346">
    <property type="entry name" value="MAP/MICROTUBULE AFFINITY-REGULATING KINASE"/>
    <property type="match status" value="1"/>
</dbReference>
<proteinExistence type="predicted"/>
<dbReference type="GeneID" id="14912597"/>
<dbReference type="FunFam" id="1.10.510.10:FF:000571">
    <property type="entry name" value="Maternal embryonic leucine zipper kinase"/>
    <property type="match status" value="1"/>
</dbReference>
<accession>L8GGD6</accession>
<dbReference type="SMART" id="SM00220">
    <property type="entry name" value="S_TKc"/>
    <property type="match status" value="1"/>
</dbReference>
<sequence>MATQLMTTTTTSMATTVDVEKKSMTSTTTVATKNCNNNNDCIATQVALELKALAIKQAKTSENENEKLAQPIPSSPRPLPEELRYRPHTQEKWRESLNGNYNVTQKSLGEGASGKVILAADRRNGSVVAVKVVPKGRLRPDQLERIRREYSIMNQGSRELKLFALQVSHKHLISLVEVVENPHEICIVMEYAADGDLFSLISGSANERLEEDEARDVFRQVAKGVRHLHQRGFVHRDIKPENIFMSDGRAILGDFGYGMQYDNDMPSSTSVGSLHYASPEVILKESTYIGPEIDVWSLGCVLYAMVCGYTPFQGETVKDTKLAIVRGFLEFPSFLSSKVQSLIRCMLDHDAGQRYTIDQVLAHEWTHREKRLKRQETAETIIAAAKQLGATEAATEATTDDATTTASSITGSVPIGDSAAERPADPLSVTWCFDSTPDYMAEAWSASLSSSSSASSSASSSYGAIPLPAQQEHRASTLRALLPRLPLAKLRQLWQGDKGGRLSPGTLSPTSPSTGSPSPKTSPSSLTSSLASSPRTSSPRTSSPKMSSKAWNEGRLSSLLGERRSTCPELPAAALAAAVASVSGSGSGSDSAPHQAGSSDDDKAGRHRRNTTSPRLMLTSPRKAFANFTDKIMSPRRKGSKGSSAAPLSSSAPSAPESCLEVPPSPPSPPSGSRRARSPRHVLFHSDAYSATLNEKGKERCGDSGSTSSASSGEHVTFVL</sequence>
<evidence type="ECO:0000256" key="5">
    <source>
        <dbReference type="ARBA" id="ARBA00022840"/>
    </source>
</evidence>
<dbReference type="PROSITE" id="PS50011">
    <property type="entry name" value="PROTEIN_KINASE_DOM"/>
    <property type="match status" value="1"/>
</dbReference>
<keyword evidence="2" id="KW-0723">Serine/threonine-protein kinase</keyword>
<dbReference type="OrthoDB" id="40902at2759"/>
<name>L8GGD6_ACACF</name>
<evidence type="ECO:0000313" key="9">
    <source>
        <dbReference type="EMBL" id="ELR12115.1"/>
    </source>
</evidence>
<dbReference type="EMBL" id="KB008130">
    <property type="protein sequence ID" value="ELR12115.1"/>
    <property type="molecule type" value="Genomic_DNA"/>
</dbReference>
<keyword evidence="4 9" id="KW-0808">Transferase</keyword>
<dbReference type="InterPro" id="IPR008271">
    <property type="entry name" value="Ser/Thr_kinase_AS"/>
</dbReference>
<evidence type="ECO:0000313" key="10">
    <source>
        <dbReference type="Proteomes" id="UP000011083"/>
    </source>
</evidence>
<feature type="compositionally biased region" description="Low complexity" evidence="7">
    <location>
        <begin position="392"/>
        <end position="406"/>
    </location>
</feature>
<keyword evidence="3 6" id="KW-0547">Nucleotide-binding</keyword>
<dbReference type="InterPro" id="IPR017441">
    <property type="entry name" value="Protein_kinase_ATP_BS"/>
</dbReference>
<feature type="region of interest" description="Disordered" evidence="7">
    <location>
        <begin position="60"/>
        <end position="81"/>
    </location>
</feature>
<evidence type="ECO:0000256" key="3">
    <source>
        <dbReference type="ARBA" id="ARBA00022741"/>
    </source>
</evidence>
<dbReference type="VEuPathDB" id="AmoebaDB:ACA1_014240"/>
<dbReference type="SUPFAM" id="SSF56112">
    <property type="entry name" value="Protein kinase-like (PK-like)"/>
    <property type="match status" value="1"/>
</dbReference>
<dbReference type="OMA" id="GHTHERR"/>
<dbReference type="InterPro" id="IPR000719">
    <property type="entry name" value="Prot_kinase_dom"/>
</dbReference>
<feature type="region of interest" description="Disordered" evidence="7">
    <location>
        <begin position="392"/>
        <end position="422"/>
    </location>
</feature>
<feature type="compositionally biased region" description="Low complexity" evidence="7">
    <location>
        <begin position="643"/>
        <end position="658"/>
    </location>
</feature>
<dbReference type="PROSITE" id="PS00108">
    <property type="entry name" value="PROTEIN_KINASE_ST"/>
    <property type="match status" value="1"/>
</dbReference>
<feature type="region of interest" description="Disordered" evidence="7">
    <location>
        <begin position="496"/>
        <end position="551"/>
    </location>
</feature>
<dbReference type="GO" id="GO:0004674">
    <property type="term" value="F:protein serine/threonine kinase activity"/>
    <property type="evidence" value="ECO:0007669"/>
    <property type="project" value="UniProtKB-KW"/>
</dbReference>
<evidence type="ECO:0000256" key="1">
    <source>
        <dbReference type="ARBA" id="ARBA00012513"/>
    </source>
</evidence>
<protein>
    <recommendedName>
        <fullName evidence="1">non-specific serine/threonine protein kinase</fullName>
        <ecNumber evidence="1">2.7.11.1</ecNumber>
    </recommendedName>
</protein>
<evidence type="ECO:0000256" key="7">
    <source>
        <dbReference type="SAM" id="MobiDB-lite"/>
    </source>
</evidence>
<dbReference type="InterPro" id="IPR011009">
    <property type="entry name" value="Kinase-like_dom_sf"/>
</dbReference>
<feature type="binding site" evidence="6">
    <location>
        <position position="131"/>
    </location>
    <ligand>
        <name>ATP</name>
        <dbReference type="ChEBI" id="CHEBI:30616"/>
    </ligand>
</feature>
<feature type="compositionally biased region" description="Low complexity" evidence="7">
    <location>
        <begin position="703"/>
        <end position="713"/>
    </location>
</feature>
<dbReference type="PANTHER" id="PTHR24346:SF30">
    <property type="entry name" value="MATERNAL EMBRYONIC LEUCINE ZIPPER KINASE"/>
    <property type="match status" value="1"/>
</dbReference>
<dbReference type="KEGG" id="acan:ACA1_014240"/>
<keyword evidence="10" id="KW-1185">Reference proteome</keyword>
<evidence type="ECO:0000256" key="4">
    <source>
        <dbReference type="ARBA" id="ARBA00022777"/>
    </source>
</evidence>
<evidence type="ECO:0000256" key="6">
    <source>
        <dbReference type="PROSITE-ProRule" id="PRU10141"/>
    </source>
</evidence>
<evidence type="ECO:0000256" key="2">
    <source>
        <dbReference type="ARBA" id="ARBA00022527"/>
    </source>
</evidence>
<dbReference type="GO" id="GO:0005737">
    <property type="term" value="C:cytoplasm"/>
    <property type="evidence" value="ECO:0007669"/>
    <property type="project" value="TreeGrafter"/>
</dbReference>
<feature type="region of interest" description="Disordered" evidence="7">
    <location>
        <begin position="582"/>
        <end position="720"/>
    </location>
</feature>
<feature type="compositionally biased region" description="Basic residues" evidence="7">
    <location>
        <begin position="674"/>
        <end position="683"/>
    </location>
</feature>
<organism evidence="9 10">
    <name type="scientific">Acanthamoeba castellanii (strain ATCC 30010 / Neff)</name>
    <dbReference type="NCBI Taxonomy" id="1257118"/>
    <lineage>
        <taxon>Eukaryota</taxon>
        <taxon>Amoebozoa</taxon>
        <taxon>Discosea</taxon>
        <taxon>Longamoebia</taxon>
        <taxon>Centramoebida</taxon>
        <taxon>Acanthamoebidae</taxon>
        <taxon>Acanthamoeba</taxon>
    </lineage>
</organism>
<dbReference type="STRING" id="1257118.L8GGD6"/>
<dbReference type="AlphaFoldDB" id="L8GGD6"/>
<evidence type="ECO:0000259" key="8">
    <source>
        <dbReference type="PROSITE" id="PS50011"/>
    </source>
</evidence>
<dbReference type="GO" id="GO:0035556">
    <property type="term" value="P:intracellular signal transduction"/>
    <property type="evidence" value="ECO:0007669"/>
    <property type="project" value="TreeGrafter"/>
</dbReference>
<dbReference type="GO" id="GO:0005524">
    <property type="term" value="F:ATP binding"/>
    <property type="evidence" value="ECO:0007669"/>
    <property type="project" value="UniProtKB-UniRule"/>
</dbReference>
<feature type="domain" description="Protein kinase" evidence="8">
    <location>
        <begin position="102"/>
        <end position="366"/>
    </location>
</feature>
<reference evidence="9 10" key="1">
    <citation type="journal article" date="2013" name="Genome Biol.">
        <title>Genome of Acanthamoeba castellanii highlights extensive lateral gene transfer and early evolution of tyrosine kinase signaling.</title>
        <authorList>
            <person name="Clarke M."/>
            <person name="Lohan A.J."/>
            <person name="Liu B."/>
            <person name="Lagkouvardos I."/>
            <person name="Roy S."/>
            <person name="Zafar N."/>
            <person name="Bertelli C."/>
            <person name="Schilde C."/>
            <person name="Kianianmomeni A."/>
            <person name="Burglin T.R."/>
            <person name="Frech C."/>
            <person name="Turcotte B."/>
            <person name="Kopec K.O."/>
            <person name="Synnott J.M."/>
            <person name="Choo C."/>
            <person name="Paponov I."/>
            <person name="Finkler A."/>
            <person name="Soon Heng Tan C."/>
            <person name="Hutchins A.P."/>
            <person name="Weinmeier T."/>
            <person name="Rattei T."/>
            <person name="Chu J.S."/>
            <person name="Gimenez G."/>
            <person name="Irimia M."/>
            <person name="Rigden D.J."/>
            <person name="Fitzpatrick D.A."/>
            <person name="Lorenzo-Morales J."/>
            <person name="Bateman A."/>
            <person name="Chiu C.H."/>
            <person name="Tang P."/>
            <person name="Hegemann P."/>
            <person name="Fromm H."/>
            <person name="Raoult D."/>
            <person name="Greub G."/>
            <person name="Miranda-Saavedra D."/>
            <person name="Chen N."/>
            <person name="Nash P."/>
            <person name="Ginger M.L."/>
            <person name="Horn M."/>
            <person name="Schaap P."/>
            <person name="Caler L."/>
            <person name="Loftus B."/>
        </authorList>
    </citation>
    <scope>NUCLEOTIDE SEQUENCE [LARGE SCALE GENOMIC DNA]</scope>
    <source>
        <strain evidence="9 10">Neff</strain>
    </source>
</reference>
<dbReference type="Proteomes" id="UP000011083">
    <property type="component" value="Unassembled WGS sequence"/>
</dbReference>
<dbReference type="Gene3D" id="1.10.510.10">
    <property type="entry name" value="Transferase(Phosphotransferase) domain 1"/>
    <property type="match status" value="1"/>
</dbReference>
<gene>
    <name evidence="9" type="ORF">ACA1_014240</name>
</gene>
<feature type="compositionally biased region" description="Low complexity" evidence="7">
    <location>
        <begin position="582"/>
        <end position="592"/>
    </location>
</feature>
<dbReference type="PROSITE" id="PS00107">
    <property type="entry name" value="PROTEIN_KINASE_ATP"/>
    <property type="match status" value="1"/>
</dbReference>
<dbReference type="Pfam" id="PF00069">
    <property type="entry name" value="Pkinase"/>
    <property type="match status" value="1"/>
</dbReference>
<keyword evidence="5 6" id="KW-0067">ATP-binding</keyword>
<dbReference type="RefSeq" id="XP_004334128.1">
    <property type="nucleotide sequence ID" value="XM_004334080.1"/>
</dbReference>
<dbReference type="EC" id="2.7.11.1" evidence="1"/>